<comment type="subcellular location">
    <subcellularLocation>
        <location evidence="1">Cell membrane</location>
        <topology evidence="1">Multi-pass membrane protein</topology>
    </subcellularLocation>
</comment>
<dbReference type="PATRIC" id="fig|1304284.3.peg.2337"/>
<evidence type="ECO:0000256" key="8">
    <source>
        <dbReference type="SAM" id="Phobius"/>
    </source>
</evidence>
<feature type="transmembrane region" description="Helical" evidence="8">
    <location>
        <begin position="307"/>
        <end position="327"/>
    </location>
</feature>
<feature type="transmembrane region" description="Helical" evidence="8">
    <location>
        <begin position="213"/>
        <end position="235"/>
    </location>
</feature>
<feature type="domain" description="YidE/YbjL duplication" evidence="9">
    <location>
        <begin position="14"/>
        <end position="189"/>
    </location>
</feature>
<organism evidence="10 11">
    <name type="scientific">Caldisalinibacter kiritimatiensis</name>
    <dbReference type="NCBI Taxonomy" id="1304284"/>
    <lineage>
        <taxon>Bacteria</taxon>
        <taxon>Bacillati</taxon>
        <taxon>Bacillota</taxon>
        <taxon>Tissierellia</taxon>
        <taxon>Tissierellales</taxon>
        <taxon>Thermohalobacteraceae</taxon>
        <taxon>Caldisalinibacter</taxon>
    </lineage>
</organism>
<dbReference type="eggNOG" id="COG2985">
    <property type="taxonomic scope" value="Bacteria"/>
</dbReference>
<keyword evidence="5 8" id="KW-0812">Transmembrane</keyword>
<evidence type="ECO:0000256" key="7">
    <source>
        <dbReference type="ARBA" id="ARBA00023136"/>
    </source>
</evidence>
<keyword evidence="3" id="KW-0813">Transport</keyword>
<evidence type="ECO:0000256" key="4">
    <source>
        <dbReference type="ARBA" id="ARBA00022475"/>
    </source>
</evidence>
<keyword evidence="4" id="KW-1003">Cell membrane</keyword>
<feature type="transmembrane region" description="Helical" evidence="8">
    <location>
        <begin position="339"/>
        <end position="359"/>
    </location>
</feature>
<dbReference type="PANTHER" id="PTHR30445">
    <property type="entry name" value="K(+)_H(+) ANTIPORTER SUBUNIT KHTT"/>
    <property type="match status" value="1"/>
</dbReference>
<sequence>MNITDFISNPLLLMFSSIFLGQLIGRLHYKNIKLGSSGGLFVGIVISYLVTKYLQMEAKDSIMLSKPFIPKEVFKLSLIGFIASVGLLASKNIRETIKKNGYRFMVLALAITSTGALSTWFFINVLFNDLKISIIGTYVGALTSSPGLATAIESAKELAGNAEAMIGLGYSISYIPGVAIVIIFVQLLGKHQKNHITVGKLHGKKEVANSNEINFNIVSFCFVCLLGIIIGKINIYLGSYLGYFSLGSTGGVLISALILGDIKKISFLNFNMNKGQLGVVRDISLNMFLSIVGLNYGYNALNLIKTSGAQLLVVGGFTAVISILFGYLVGKKILKLSNIYLVGGICGGMTSTPGLAASIEAFDSDDVTVGYGATYPFALFFMILFTSILFKI</sequence>
<accession>R1AR20</accession>
<dbReference type="RefSeq" id="WP_006316781.1">
    <property type="nucleotide sequence ID" value="NZ_ARZA01000264.1"/>
</dbReference>
<keyword evidence="7 8" id="KW-0472">Membrane</keyword>
<dbReference type="Pfam" id="PF06826">
    <property type="entry name" value="Asp-Al_Ex"/>
    <property type="match status" value="2"/>
</dbReference>
<evidence type="ECO:0000313" key="11">
    <source>
        <dbReference type="Proteomes" id="UP000013378"/>
    </source>
</evidence>
<protein>
    <submittedName>
        <fullName evidence="10">YidE/YbjL duplication</fullName>
    </submittedName>
</protein>
<dbReference type="InterPro" id="IPR050144">
    <property type="entry name" value="AAE_transporter"/>
</dbReference>
<reference evidence="10 11" key="1">
    <citation type="journal article" date="2015" name="Geomicrobiol. J.">
        <title>Caldisalinibacter kiritimatiensis gen. nov., sp. nov., a moderately thermohalophilic thiosulfate-reducing bacterium from a hypersaline microbial mat.</title>
        <authorList>
            <person name="Ben Hania W."/>
            <person name="Joseph M."/>
            <person name="Fiebig A."/>
            <person name="Bunk B."/>
            <person name="Klenk H.-P."/>
            <person name="Fardeau M.-L."/>
            <person name="Spring S."/>
        </authorList>
    </citation>
    <scope>NUCLEOTIDE SEQUENCE [LARGE SCALE GENOMIC DNA]</scope>
    <source>
        <strain evidence="10 11">L21-TH-D2</strain>
    </source>
</reference>
<dbReference type="AlphaFoldDB" id="R1AR20"/>
<feature type="transmembrane region" description="Helical" evidence="8">
    <location>
        <begin position="73"/>
        <end position="90"/>
    </location>
</feature>
<feature type="transmembrane region" description="Helical" evidence="8">
    <location>
        <begin position="102"/>
        <end position="123"/>
    </location>
</feature>
<dbReference type="STRING" id="1304284.L21TH_2384"/>
<name>R1AR20_9FIRM</name>
<evidence type="ECO:0000256" key="2">
    <source>
        <dbReference type="ARBA" id="ARBA00009854"/>
    </source>
</evidence>
<evidence type="ECO:0000313" key="10">
    <source>
        <dbReference type="EMBL" id="EOC99587.1"/>
    </source>
</evidence>
<feature type="transmembrane region" description="Helical" evidence="8">
    <location>
        <begin position="283"/>
        <end position="301"/>
    </location>
</feature>
<comment type="similarity">
    <text evidence="2">Belongs to the AAE transporter (TC 2.A.81) family.</text>
</comment>
<evidence type="ECO:0000256" key="1">
    <source>
        <dbReference type="ARBA" id="ARBA00004651"/>
    </source>
</evidence>
<feature type="transmembrane region" description="Helical" evidence="8">
    <location>
        <begin position="164"/>
        <end position="185"/>
    </location>
</feature>
<dbReference type="InterPro" id="IPR006512">
    <property type="entry name" value="YidE_YbjL"/>
</dbReference>
<feature type="transmembrane region" description="Helical" evidence="8">
    <location>
        <begin position="32"/>
        <end position="53"/>
    </location>
</feature>
<feature type="domain" description="YidE/YbjL duplication" evidence="9">
    <location>
        <begin position="220"/>
        <end position="390"/>
    </location>
</feature>
<keyword evidence="6 8" id="KW-1133">Transmembrane helix</keyword>
<dbReference type="EMBL" id="ARZA01000264">
    <property type="protein sequence ID" value="EOC99587.1"/>
    <property type="molecule type" value="Genomic_DNA"/>
</dbReference>
<evidence type="ECO:0000259" key="9">
    <source>
        <dbReference type="Pfam" id="PF06826"/>
    </source>
</evidence>
<proteinExistence type="inferred from homology"/>
<dbReference type="GO" id="GO:0005886">
    <property type="term" value="C:plasma membrane"/>
    <property type="evidence" value="ECO:0007669"/>
    <property type="project" value="UniProtKB-SubCell"/>
</dbReference>
<evidence type="ECO:0000256" key="5">
    <source>
        <dbReference type="ARBA" id="ARBA00022692"/>
    </source>
</evidence>
<feature type="transmembrane region" description="Helical" evidence="8">
    <location>
        <begin position="371"/>
        <end position="390"/>
    </location>
</feature>
<feature type="transmembrane region" description="Helical" evidence="8">
    <location>
        <begin position="6"/>
        <end position="25"/>
    </location>
</feature>
<gene>
    <name evidence="10" type="ORF">L21TH_2384</name>
</gene>
<dbReference type="PANTHER" id="PTHR30445:SF3">
    <property type="entry name" value="TRANSPORT PROTEIN YIDE-RELATED"/>
    <property type="match status" value="1"/>
</dbReference>
<keyword evidence="11" id="KW-1185">Reference proteome</keyword>
<evidence type="ECO:0000256" key="6">
    <source>
        <dbReference type="ARBA" id="ARBA00022989"/>
    </source>
</evidence>
<feature type="transmembrane region" description="Helical" evidence="8">
    <location>
        <begin position="241"/>
        <end position="262"/>
    </location>
</feature>
<dbReference type="Proteomes" id="UP000013378">
    <property type="component" value="Unassembled WGS sequence"/>
</dbReference>
<comment type="caution">
    <text evidence="10">The sequence shown here is derived from an EMBL/GenBank/DDBJ whole genome shotgun (WGS) entry which is preliminary data.</text>
</comment>
<evidence type="ECO:0000256" key="3">
    <source>
        <dbReference type="ARBA" id="ARBA00022448"/>
    </source>
</evidence>